<sequence>MTKRMNRQSRVTERRKGALQRLELGVGVKSTYFNKDKEIATLREKIDSAPQGMVGTKKTRGKPA</sequence>
<reference evidence="1" key="1">
    <citation type="journal article" date="2015" name="Nature">
        <title>Complex archaea that bridge the gap between prokaryotes and eukaryotes.</title>
        <authorList>
            <person name="Spang A."/>
            <person name="Saw J.H."/>
            <person name="Jorgensen S.L."/>
            <person name="Zaremba-Niedzwiedzka K."/>
            <person name="Martijn J."/>
            <person name="Lind A.E."/>
            <person name="van Eijk R."/>
            <person name="Schleper C."/>
            <person name="Guy L."/>
            <person name="Ettema T.J."/>
        </authorList>
    </citation>
    <scope>NUCLEOTIDE SEQUENCE</scope>
</reference>
<protein>
    <submittedName>
        <fullName evidence="1">Uncharacterized protein</fullName>
    </submittedName>
</protein>
<evidence type="ECO:0000313" key="1">
    <source>
        <dbReference type="EMBL" id="KKM91593.1"/>
    </source>
</evidence>
<comment type="caution">
    <text evidence="1">The sequence shown here is derived from an EMBL/GenBank/DDBJ whole genome shotgun (WGS) entry which is preliminary data.</text>
</comment>
<accession>A0A0F9LDP6</accession>
<proteinExistence type="predicted"/>
<name>A0A0F9LDP6_9ZZZZ</name>
<organism evidence="1">
    <name type="scientific">marine sediment metagenome</name>
    <dbReference type="NCBI Taxonomy" id="412755"/>
    <lineage>
        <taxon>unclassified sequences</taxon>
        <taxon>metagenomes</taxon>
        <taxon>ecological metagenomes</taxon>
    </lineage>
</organism>
<dbReference type="AlphaFoldDB" id="A0A0F9LDP6"/>
<dbReference type="EMBL" id="LAZR01006513">
    <property type="protein sequence ID" value="KKM91593.1"/>
    <property type="molecule type" value="Genomic_DNA"/>
</dbReference>
<gene>
    <name evidence="1" type="ORF">LCGC14_1227050</name>
</gene>